<accession>A0ABS4TE32</accession>
<protein>
    <submittedName>
        <fullName evidence="3">Glycopeptide antibiotics resistance protein</fullName>
    </submittedName>
</protein>
<dbReference type="InterPro" id="IPR006976">
    <property type="entry name" value="VanZ-like"/>
</dbReference>
<name>A0ABS4TE32_9PSEU</name>
<dbReference type="PANTHER" id="PTHR36834">
    <property type="entry name" value="MEMBRANE PROTEIN-RELATED"/>
    <property type="match status" value="1"/>
</dbReference>
<keyword evidence="1" id="KW-0812">Transmembrane</keyword>
<feature type="transmembrane region" description="Helical" evidence="1">
    <location>
        <begin position="111"/>
        <end position="134"/>
    </location>
</feature>
<dbReference type="InterPro" id="IPR053150">
    <property type="entry name" value="Teicoplanin_resist-assoc"/>
</dbReference>
<feature type="transmembrane region" description="Helical" evidence="1">
    <location>
        <begin position="146"/>
        <end position="164"/>
    </location>
</feature>
<evidence type="ECO:0000259" key="2">
    <source>
        <dbReference type="Pfam" id="PF04892"/>
    </source>
</evidence>
<dbReference type="PANTHER" id="PTHR36834:SF1">
    <property type="entry name" value="INTEGRAL MEMBRANE PROTEIN"/>
    <property type="match status" value="1"/>
</dbReference>
<dbReference type="Proteomes" id="UP001519332">
    <property type="component" value="Unassembled WGS sequence"/>
</dbReference>
<feature type="transmembrane region" description="Helical" evidence="1">
    <location>
        <begin position="31"/>
        <end position="52"/>
    </location>
</feature>
<dbReference type="EMBL" id="JAGINW010000001">
    <property type="protein sequence ID" value="MBP2322611.1"/>
    <property type="molecule type" value="Genomic_DNA"/>
</dbReference>
<feature type="transmembrane region" description="Helical" evidence="1">
    <location>
        <begin position="86"/>
        <end position="104"/>
    </location>
</feature>
<evidence type="ECO:0000313" key="4">
    <source>
        <dbReference type="Proteomes" id="UP001519332"/>
    </source>
</evidence>
<sequence>MTSAQLTAIHFGLIGFALIWPVVLLVMRRRVFVSGVVTLYATLALAVVFLPLPGPGTPRLRQTIQLLPFQWVLDTARGDLLAAKQFFLNVLLFVPLGVFAYLLWRRTLKQAVTIGFGVSLLIEITQLSGNFGTAPFVYRIFDVDDLITNTSGALIGYLAAYAITQIRVAEQRLMVLASLGRARSPKPAISTPPHATGIATVADQQPGWDDAGRVAVRK</sequence>
<feature type="domain" description="VanZ-like" evidence="2">
    <location>
        <begin position="38"/>
        <end position="161"/>
    </location>
</feature>
<reference evidence="3 4" key="1">
    <citation type="submission" date="2021-03" db="EMBL/GenBank/DDBJ databases">
        <title>Sequencing the genomes of 1000 actinobacteria strains.</title>
        <authorList>
            <person name="Klenk H.-P."/>
        </authorList>
    </citation>
    <scope>NUCLEOTIDE SEQUENCE [LARGE SCALE GENOMIC DNA]</scope>
    <source>
        <strain evidence="3 4">DSM 46670</strain>
    </source>
</reference>
<dbReference type="RefSeq" id="WP_209638162.1">
    <property type="nucleotide sequence ID" value="NZ_JAGINW010000001.1"/>
</dbReference>
<keyword evidence="4" id="KW-1185">Reference proteome</keyword>
<evidence type="ECO:0000256" key="1">
    <source>
        <dbReference type="SAM" id="Phobius"/>
    </source>
</evidence>
<proteinExistence type="predicted"/>
<keyword evidence="1" id="KW-0472">Membrane</keyword>
<keyword evidence="1" id="KW-1133">Transmembrane helix</keyword>
<dbReference type="Pfam" id="PF04892">
    <property type="entry name" value="VanZ"/>
    <property type="match status" value="1"/>
</dbReference>
<gene>
    <name evidence="3" type="ORF">JOF56_002996</name>
</gene>
<feature type="transmembrane region" description="Helical" evidence="1">
    <location>
        <begin position="6"/>
        <end position="26"/>
    </location>
</feature>
<comment type="caution">
    <text evidence="3">The sequence shown here is derived from an EMBL/GenBank/DDBJ whole genome shotgun (WGS) entry which is preliminary data.</text>
</comment>
<organism evidence="3 4">
    <name type="scientific">Kibdelosporangium banguiense</name>
    <dbReference type="NCBI Taxonomy" id="1365924"/>
    <lineage>
        <taxon>Bacteria</taxon>
        <taxon>Bacillati</taxon>
        <taxon>Actinomycetota</taxon>
        <taxon>Actinomycetes</taxon>
        <taxon>Pseudonocardiales</taxon>
        <taxon>Pseudonocardiaceae</taxon>
        <taxon>Kibdelosporangium</taxon>
    </lineage>
</organism>
<evidence type="ECO:0000313" key="3">
    <source>
        <dbReference type="EMBL" id="MBP2322611.1"/>
    </source>
</evidence>